<protein>
    <submittedName>
        <fullName evidence="3">Uncharacterized protein</fullName>
    </submittedName>
</protein>
<reference evidence="3" key="1">
    <citation type="submission" date="2021-01" db="EMBL/GenBank/DDBJ databases">
        <authorList>
            <consortium name="Genoscope - CEA"/>
            <person name="William W."/>
        </authorList>
    </citation>
    <scope>NUCLEOTIDE SEQUENCE</scope>
</reference>
<dbReference type="AlphaFoldDB" id="A0A8S1MJF1"/>
<proteinExistence type="predicted"/>
<dbReference type="EMBL" id="CAJJDM010000063">
    <property type="protein sequence ID" value="CAD8079609.1"/>
    <property type="molecule type" value="Genomic_DNA"/>
</dbReference>
<evidence type="ECO:0000313" key="4">
    <source>
        <dbReference type="Proteomes" id="UP000688137"/>
    </source>
</evidence>
<organism evidence="3 4">
    <name type="scientific">Paramecium primaurelia</name>
    <dbReference type="NCBI Taxonomy" id="5886"/>
    <lineage>
        <taxon>Eukaryota</taxon>
        <taxon>Sar</taxon>
        <taxon>Alveolata</taxon>
        <taxon>Ciliophora</taxon>
        <taxon>Intramacronucleata</taxon>
        <taxon>Oligohymenophorea</taxon>
        <taxon>Peniculida</taxon>
        <taxon>Parameciidae</taxon>
        <taxon>Paramecium</taxon>
    </lineage>
</organism>
<keyword evidence="4" id="KW-1185">Reference proteome</keyword>
<evidence type="ECO:0000313" key="3">
    <source>
        <dbReference type="EMBL" id="CAD8079609.1"/>
    </source>
</evidence>
<evidence type="ECO:0000256" key="1">
    <source>
        <dbReference type="SAM" id="Coils"/>
    </source>
</evidence>
<comment type="caution">
    <text evidence="3">The sequence shown here is derived from an EMBL/GenBank/DDBJ whole genome shotgun (WGS) entry which is preliminary data.</text>
</comment>
<keyword evidence="1" id="KW-0175">Coiled coil</keyword>
<feature type="coiled-coil region" evidence="1">
    <location>
        <begin position="190"/>
        <end position="231"/>
    </location>
</feature>
<sequence length="249" mass="29683">MTEMIDKFRVPFLTALANYKLRQQTDIWINFRKLLQLFEGCEPWIVNINKWNQYKIWSLLEKPQKLIKLVQNYRVNIQKMHPKNIEIAVDNLRPGDNQYSQYLAALIQYIVEKYEIQINEEQIANYLDDSDDIESRMKTQESGLDFQEQPSMDLSCSNSKPNSAMRKSSCTQRSITTESRSNWNQTKSTIENLQKHKMHLQQQIEQQKEILRELQYEHNKTTQQISKLSSNSKIDKILNNFNRSRRFIS</sequence>
<name>A0A8S1MJF1_PARPR</name>
<dbReference type="Proteomes" id="UP000688137">
    <property type="component" value="Unassembled WGS sequence"/>
</dbReference>
<feature type="compositionally biased region" description="Polar residues" evidence="2">
    <location>
        <begin position="148"/>
        <end position="184"/>
    </location>
</feature>
<evidence type="ECO:0000256" key="2">
    <source>
        <dbReference type="SAM" id="MobiDB-lite"/>
    </source>
</evidence>
<accession>A0A8S1MJF1</accession>
<dbReference type="OMA" id="TESRSNW"/>
<feature type="region of interest" description="Disordered" evidence="2">
    <location>
        <begin position="141"/>
        <end position="184"/>
    </location>
</feature>
<gene>
    <name evidence="3" type="ORF">PPRIM_AZ9-3.1.T0620111</name>
</gene>